<protein>
    <recommendedName>
        <fullName evidence="7">2-C-methyl-D-erythritol 4-phosphate cytidylyltransferase</fullName>
        <ecNumber evidence="7">2.7.7.60</ecNumber>
    </recommendedName>
    <alternativeName>
        <fullName evidence="7">4-diphosphocytidyl-2C-methyl-D-erythritol synthase</fullName>
    </alternativeName>
    <alternativeName>
        <fullName evidence="7">MEP cytidylyltransferase</fullName>
        <shortName evidence="7">MCT</shortName>
    </alternativeName>
</protein>
<dbReference type="InterPro" id="IPR029044">
    <property type="entry name" value="Nucleotide-diphossugar_trans"/>
</dbReference>
<keyword evidence="4 7" id="KW-0808">Transferase</keyword>
<comment type="function">
    <text evidence="7">Catalyzes the formation of 4-diphosphocytidyl-2-C-methyl-D-erythritol from CTP and 2-C-methyl-D-erythritol 4-phosphate (MEP).</text>
</comment>
<dbReference type="InterPro" id="IPR034683">
    <property type="entry name" value="IspD/TarI"/>
</dbReference>
<evidence type="ECO:0000256" key="4">
    <source>
        <dbReference type="ARBA" id="ARBA00022679"/>
    </source>
</evidence>
<evidence type="ECO:0000313" key="8">
    <source>
        <dbReference type="EMBL" id="TLU65216.1"/>
    </source>
</evidence>
<dbReference type="PANTHER" id="PTHR32125">
    <property type="entry name" value="2-C-METHYL-D-ERYTHRITOL 4-PHOSPHATE CYTIDYLYLTRANSFERASE, CHLOROPLASTIC"/>
    <property type="match status" value="1"/>
</dbReference>
<evidence type="ECO:0000256" key="1">
    <source>
        <dbReference type="ARBA" id="ARBA00001282"/>
    </source>
</evidence>
<name>A0A5R9IPS1_9GAMM</name>
<dbReference type="EC" id="2.7.7.60" evidence="7"/>
<keyword evidence="6 7" id="KW-0414">Isoprene biosynthesis</keyword>
<keyword evidence="5 7" id="KW-0548">Nucleotidyltransferase</keyword>
<dbReference type="FunFam" id="3.90.550.10:FF:000003">
    <property type="entry name" value="2-C-methyl-D-erythritol 4-phosphate cytidylyltransferase"/>
    <property type="match status" value="1"/>
</dbReference>
<dbReference type="InterPro" id="IPR050088">
    <property type="entry name" value="IspD/TarI_cytidylyltransf_bact"/>
</dbReference>
<dbReference type="InterPro" id="IPR001228">
    <property type="entry name" value="IspD"/>
</dbReference>
<dbReference type="HAMAP" id="MF_00108">
    <property type="entry name" value="IspD"/>
    <property type="match status" value="1"/>
</dbReference>
<dbReference type="InterPro" id="IPR018294">
    <property type="entry name" value="ISPD_synthase_CS"/>
</dbReference>
<dbReference type="AlphaFoldDB" id="A0A5R9IPS1"/>
<comment type="caution">
    <text evidence="8">The sequence shown here is derived from an EMBL/GenBank/DDBJ whole genome shotgun (WGS) entry which is preliminary data.</text>
</comment>
<evidence type="ECO:0000256" key="3">
    <source>
        <dbReference type="ARBA" id="ARBA00009789"/>
    </source>
</evidence>
<reference evidence="8 9" key="1">
    <citation type="submission" date="2019-05" db="EMBL/GenBank/DDBJ databases">
        <title>Genome sequences of Thalassotalea litorea 1K03283.</title>
        <authorList>
            <person name="Zhang D."/>
        </authorList>
    </citation>
    <scope>NUCLEOTIDE SEQUENCE [LARGE SCALE GENOMIC DNA]</scope>
    <source>
        <strain evidence="8 9">MCCC 1K03283</strain>
    </source>
</reference>
<gene>
    <name evidence="7 8" type="primary">ispD</name>
    <name evidence="8" type="ORF">FE810_08960</name>
</gene>
<dbReference type="CDD" id="cd02516">
    <property type="entry name" value="CDP-ME_synthetase"/>
    <property type="match status" value="1"/>
</dbReference>
<feature type="site" description="Positions MEP for the nucleophilic attack" evidence="7">
    <location>
        <position position="152"/>
    </location>
</feature>
<comment type="similarity">
    <text evidence="3 7">Belongs to the IspD/TarI cytidylyltransferase family. IspD subfamily.</text>
</comment>
<dbReference type="NCBIfam" id="TIGR00453">
    <property type="entry name" value="ispD"/>
    <property type="match status" value="1"/>
</dbReference>
<feature type="site" description="Positions MEP for the nucleophilic attack" evidence="7">
    <location>
        <position position="208"/>
    </location>
</feature>
<evidence type="ECO:0000313" key="9">
    <source>
        <dbReference type="Proteomes" id="UP000307790"/>
    </source>
</evidence>
<feature type="site" description="Transition state stabilizer" evidence="7">
    <location>
        <position position="13"/>
    </location>
</feature>
<evidence type="ECO:0000256" key="5">
    <source>
        <dbReference type="ARBA" id="ARBA00022695"/>
    </source>
</evidence>
<dbReference type="GO" id="GO:0019288">
    <property type="term" value="P:isopentenyl diphosphate biosynthetic process, methylerythritol 4-phosphate pathway"/>
    <property type="evidence" value="ECO:0007669"/>
    <property type="project" value="UniProtKB-UniRule"/>
</dbReference>
<evidence type="ECO:0000256" key="6">
    <source>
        <dbReference type="ARBA" id="ARBA00023229"/>
    </source>
</evidence>
<dbReference type="SUPFAM" id="SSF53448">
    <property type="entry name" value="Nucleotide-diphospho-sugar transferases"/>
    <property type="match status" value="1"/>
</dbReference>
<comment type="catalytic activity">
    <reaction evidence="1 7">
        <text>2-C-methyl-D-erythritol 4-phosphate + CTP + H(+) = 4-CDP-2-C-methyl-D-erythritol + diphosphate</text>
        <dbReference type="Rhea" id="RHEA:13429"/>
        <dbReference type="ChEBI" id="CHEBI:15378"/>
        <dbReference type="ChEBI" id="CHEBI:33019"/>
        <dbReference type="ChEBI" id="CHEBI:37563"/>
        <dbReference type="ChEBI" id="CHEBI:57823"/>
        <dbReference type="ChEBI" id="CHEBI:58262"/>
        <dbReference type="EC" id="2.7.7.60"/>
    </reaction>
</comment>
<dbReference type="GO" id="GO:0050518">
    <property type="term" value="F:2-C-methyl-D-erythritol 4-phosphate cytidylyltransferase activity"/>
    <property type="evidence" value="ECO:0007669"/>
    <property type="project" value="UniProtKB-UniRule"/>
</dbReference>
<feature type="site" description="Transition state stabilizer" evidence="7">
    <location>
        <position position="20"/>
    </location>
</feature>
<dbReference type="OrthoDB" id="9806837at2"/>
<keyword evidence="9" id="KW-1185">Reference proteome</keyword>
<dbReference type="PROSITE" id="PS01295">
    <property type="entry name" value="ISPD"/>
    <property type="match status" value="1"/>
</dbReference>
<proteinExistence type="inferred from homology"/>
<organism evidence="8 9">
    <name type="scientific">Thalassotalea litorea</name>
    <dbReference type="NCBI Taxonomy" id="2020715"/>
    <lineage>
        <taxon>Bacteria</taxon>
        <taxon>Pseudomonadati</taxon>
        <taxon>Pseudomonadota</taxon>
        <taxon>Gammaproteobacteria</taxon>
        <taxon>Alteromonadales</taxon>
        <taxon>Colwelliaceae</taxon>
        <taxon>Thalassotalea</taxon>
    </lineage>
</organism>
<dbReference type="Gene3D" id="3.90.550.10">
    <property type="entry name" value="Spore Coat Polysaccharide Biosynthesis Protein SpsA, Chain A"/>
    <property type="match status" value="1"/>
</dbReference>
<dbReference type="UniPathway" id="UPA00056">
    <property type="reaction ID" value="UER00093"/>
</dbReference>
<evidence type="ECO:0000256" key="7">
    <source>
        <dbReference type="HAMAP-Rule" id="MF_00108"/>
    </source>
</evidence>
<evidence type="ECO:0000256" key="2">
    <source>
        <dbReference type="ARBA" id="ARBA00004787"/>
    </source>
</evidence>
<dbReference type="Proteomes" id="UP000307790">
    <property type="component" value="Unassembled WGS sequence"/>
</dbReference>
<accession>A0A5R9IPS1</accession>
<comment type="pathway">
    <text evidence="2 7">Isoprenoid biosynthesis; isopentenyl diphosphate biosynthesis via DXP pathway; isopentenyl diphosphate from 1-deoxy-D-xylulose 5-phosphate: step 2/6.</text>
</comment>
<dbReference type="PANTHER" id="PTHR32125:SF4">
    <property type="entry name" value="2-C-METHYL-D-ERYTHRITOL 4-PHOSPHATE CYTIDYLYLTRANSFERASE, CHLOROPLASTIC"/>
    <property type="match status" value="1"/>
</dbReference>
<dbReference type="EMBL" id="VCBC01000008">
    <property type="protein sequence ID" value="TLU65216.1"/>
    <property type="molecule type" value="Genomic_DNA"/>
</dbReference>
<dbReference type="Pfam" id="PF01128">
    <property type="entry name" value="IspD"/>
    <property type="match status" value="1"/>
</dbReference>
<sequence length="235" mass="25877">MPVVVPAAGIGKRMASDIPKQYLSLAGKTILEHTVERLLSHPNISCVIIALNPQDTYFNTLPLANHKNVITVVGGDERCDSVLSGLHAVKNTVNSPYVLVHDAARPCITHHDISQLIGHCIDTNRGGILASRVRDTMKRSSADNQITHSEPRENLWHALTPQLFKTDELTAALIKALAEHQRITDEASAMEYCHYPADVIPGRADNIKVTQPEDLHLAEFILQQQHKQQEGSPCA</sequence>